<keyword evidence="2" id="KW-0805">Transcription regulation</keyword>
<evidence type="ECO:0000313" key="7">
    <source>
        <dbReference type="Proteomes" id="UP000261905"/>
    </source>
</evidence>
<comment type="similarity">
    <text evidence="1">Belongs to the LysR transcriptional regulatory family.</text>
</comment>
<sequence length="299" mass="33804">MEIRQLEYFMAVAKELHFTRASELLGVTQPTLSHQIKALENEIGMPLFDRIGRRTSLTEAGHILFKHGNQIFQSIASAKQELQELQAARFGKLSIGVLPGELNRLLSTLLLAFHQQYPDIEIRMIGRDDVVSGIIHNEIDIALTIVSVSDDRLTIVPLYEEELYLAVSDQHPLAKMVSVPLAQVKDEPFIVFPKAYQCRIQIDAAFKLIDAPLRPMIETDATESILNLVQGGAGVSILSKTLLHMWKSDRIVMVRIDNPPLRREIGLVYHKEKYIGYAAQQFIRLLRETIMDQGLAAKR</sequence>
<dbReference type="SUPFAM" id="SSF53850">
    <property type="entry name" value="Periplasmic binding protein-like II"/>
    <property type="match status" value="1"/>
</dbReference>
<evidence type="ECO:0000256" key="1">
    <source>
        <dbReference type="ARBA" id="ARBA00009437"/>
    </source>
</evidence>
<dbReference type="OrthoDB" id="9803735at2"/>
<evidence type="ECO:0000256" key="4">
    <source>
        <dbReference type="ARBA" id="ARBA00023163"/>
    </source>
</evidence>
<dbReference type="GO" id="GO:0005829">
    <property type="term" value="C:cytosol"/>
    <property type="evidence" value="ECO:0007669"/>
    <property type="project" value="TreeGrafter"/>
</dbReference>
<dbReference type="InterPro" id="IPR000847">
    <property type="entry name" value="LysR_HTH_N"/>
</dbReference>
<organism evidence="6 7">
    <name type="scientific">Paenibacillus paeoniae</name>
    <dbReference type="NCBI Taxonomy" id="2292705"/>
    <lineage>
        <taxon>Bacteria</taxon>
        <taxon>Bacillati</taxon>
        <taxon>Bacillota</taxon>
        <taxon>Bacilli</taxon>
        <taxon>Bacillales</taxon>
        <taxon>Paenibacillaceae</taxon>
        <taxon>Paenibacillus</taxon>
    </lineage>
</organism>
<dbReference type="RefSeq" id="WP_116043898.1">
    <property type="nucleotide sequence ID" value="NZ_QUBQ01000001.1"/>
</dbReference>
<keyword evidence="3" id="KW-0238">DNA-binding</keyword>
<evidence type="ECO:0000256" key="3">
    <source>
        <dbReference type="ARBA" id="ARBA00023125"/>
    </source>
</evidence>
<dbReference type="Proteomes" id="UP000261905">
    <property type="component" value="Unassembled WGS sequence"/>
</dbReference>
<dbReference type="PRINTS" id="PR00039">
    <property type="entry name" value="HTHLYSR"/>
</dbReference>
<evidence type="ECO:0000259" key="5">
    <source>
        <dbReference type="PROSITE" id="PS50931"/>
    </source>
</evidence>
<dbReference type="InterPro" id="IPR050950">
    <property type="entry name" value="HTH-type_LysR_regulators"/>
</dbReference>
<dbReference type="Gene3D" id="3.40.190.290">
    <property type="match status" value="1"/>
</dbReference>
<dbReference type="AlphaFoldDB" id="A0A371PKQ0"/>
<protein>
    <submittedName>
        <fullName evidence="6">LysR family transcriptional regulator</fullName>
    </submittedName>
</protein>
<keyword evidence="7" id="KW-1185">Reference proteome</keyword>
<dbReference type="FunFam" id="1.10.10.10:FF:000001">
    <property type="entry name" value="LysR family transcriptional regulator"/>
    <property type="match status" value="1"/>
</dbReference>
<name>A0A371PKQ0_9BACL</name>
<dbReference type="Pfam" id="PF00126">
    <property type="entry name" value="HTH_1"/>
    <property type="match status" value="1"/>
</dbReference>
<reference evidence="6 7" key="1">
    <citation type="submission" date="2018-08" db="EMBL/GenBank/DDBJ databases">
        <title>Paenibacillus sp. M4BSY-1, whole genome shotgun sequence.</title>
        <authorList>
            <person name="Tuo L."/>
        </authorList>
    </citation>
    <scope>NUCLEOTIDE SEQUENCE [LARGE SCALE GENOMIC DNA]</scope>
    <source>
        <strain evidence="6 7">M4BSY-1</strain>
    </source>
</reference>
<dbReference type="CDD" id="cd05466">
    <property type="entry name" value="PBP2_LTTR_substrate"/>
    <property type="match status" value="1"/>
</dbReference>
<gene>
    <name evidence="6" type="ORF">DX130_06985</name>
</gene>
<dbReference type="PANTHER" id="PTHR30419">
    <property type="entry name" value="HTH-TYPE TRANSCRIPTIONAL REGULATOR YBHD"/>
    <property type="match status" value="1"/>
</dbReference>
<dbReference type="GO" id="GO:0003700">
    <property type="term" value="F:DNA-binding transcription factor activity"/>
    <property type="evidence" value="ECO:0007669"/>
    <property type="project" value="InterPro"/>
</dbReference>
<dbReference type="InterPro" id="IPR036388">
    <property type="entry name" value="WH-like_DNA-bd_sf"/>
</dbReference>
<dbReference type="Gene3D" id="1.10.10.10">
    <property type="entry name" value="Winged helix-like DNA-binding domain superfamily/Winged helix DNA-binding domain"/>
    <property type="match status" value="1"/>
</dbReference>
<comment type="caution">
    <text evidence="6">The sequence shown here is derived from an EMBL/GenBank/DDBJ whole genome shotgun (WGS) entry which is preliminary data.</text>
</comment>
<accession>A0A371PKQ0</accession>
<dbReference type="GO" id="GO:0003677">
    <property type="term" value="F:DNA binding"/>
    <property type="evidence" value="ECO:0007669"/>
    <property type="project" value="UniProtKB-KW"/>
</dbReference>
<evidence type="ECO:0000313" key="6">
    <source>
        <dbReference type="EMBL" id="REK76772.1"/>
    </source>
</evidence>
<keyword evidence="4" id="KW-0804">Transcription</keyword>
<feature type="domain" description="HTH lysR-type" evidence="5">
    <location>
        <begin position="1"/>
        <end position="58"/>
    </location>
</feature>
<dbReference type="InterPro" id="IPR036390">
    <property type="entry name" value="WH_DNA-bd_sf"/>
</dbReference>
<dbReference type="EMBL" id="QUBQ01000001">
    <property type="protein sequence ID" value="REK76772.1"/>
    <property type="molecule type" value="Genomic_DNA"/>
</dbReference>
<proteinExistence type="inferred from homology"/>
<dbReference type="InterPro" id="IPR005119">
    <property type="entry name" value="LysR_subst-bd"/>
</dbReference>
<evidence type="ECO:0000256" key="2">
    <source>
        <dbReference type="ARBA" id="ARBA00023015"/>
    </source>
</evidence>
<dbReference type="Pfam" id="PF03466">
    <property type="entry name" value="LysR_substrate"/>
    <property type="match status" value="1"/>
</dbReference>
<dbReference type="SUPFAM" id="SSF46785">
    <property type="entry name" value="Winged helix' DNA-binding domain"/>
    <property type="match status" value="1"/>
</dbReference>
<dbReference type="PROSITE" id="PS50931">
    <property type="entry name" value="HTH_LYSR"/>
    <property type="match status" value="1"/>
</dbReference>